<evidence type="ECO:0000313" key="1">
    <source>
        <dbReference type="EMBL" id="RID86280.1"/>
    </source>
</evidence>
<dbReference type="OrthoDB" id="1899479at2"/>
<dbReference type="AlphaFoldDB" id="A0A398BF24"/>
<keyword evidence="2" id="KW-1185">Reference proteome</keyword>
<protein>
    <submittedName>
        <fullName evidence="1">Uncharacterized protein</fullName>
    </submittedName>
</protein>
<comment type="caution">
    <text evidence="1">The sequence shown here is derived from an EMBL/GenBank/DDBJ whole genome shotgun (WGS) entry which is preliminary data.</text>
</comment>
<dbReference type="Proteomes" id="UP000265816">
    <property type="component" value="Unassembled WGS sequence"/>
</dbReference>
<organism evidence="1 2">
    <name type="scientific">Mesobacillus zeae</name>
    <dbReference type="NCBI Taxonomy" id="1917180"/>
    <lineage>
        <taxon>Bacteria</taxon>
        <taxon>Bacillati</taxon>
        <taxon>Bacillota</taxon>
        <taxon>Bacilli</taxon>
        <taxon>Bacillales</taxon>
        <taxon>Bacillaceae</taxon>
        <taxon>Mesobacillus</taxon>
    </lineage>
</organism>
<reference evidence="1 2" key="1">
    <citation type="submission" date="2018-08" db="EMBL/GenBank/DDBJ databases">
        <title>Bacillus jemisoniae sp. nov., Bacillus chryseoplanitiae sp. nov., Bacillus resnikiae sp. nov., and Bacillus frankliniae sp. nov., isolated from Viking spacecraft and associated surfaces.</title>
        <authorList>
            <person name="Seuylemezian A."/>
            <person name="Vaishampayan P."/>
        </authorList>
    </citation>
    <scope>NUCLEOTIDE SEQUENCE [LARGE SCALE GENOMIC DNA]</scope>
    <source>
        <strain evidence="1 2">JJ-247</strain>
    </source>
</reference>
<name>A0A398BF24_9BACI</name>
<accession>A0A398BF24</accession>
<sequence length="173" mass="19866">MKKKIMIAMLAVFVLSLVATKYFTDFLDSRESAIIIGKDFEYADNYQDKEVLSRSADNIFIGEVIEESGDRKAIGGASTQFSVRITQNLKGALIGDVTINQMGGYYKEKGKLYLLQYENDSMLQPGQMYVFAVNRNKPKNWYNMVPKYGKVPVKTEQEKYRLIKEFKRAIDKN</sequence>
<proteinExistence type="predicted"/>
<evidence type="ECO:0000313" key="2">
    <source>
        <dbReference type="Proteomes" id="UP000265816"/>
    </source>
</evidence>
<dbReference type="EMBL" id="QWVT01000013">
    <property type="protein sequence ID" value="RID86280.1"/>
    <property type="molecule type" value="Genomic_DNA"/>
</dbReference>
<gene>
    <name evidence="1" type="ORF">D1970_07065</name>
</gene>
<dbReference type="RefSeq" id="WP_119112186.1">
    <property type="nucleotide sequence ID" value="NZ_CBCSEO010000004.1"/>
</dbReference>